<feature type="transmembrane region" description="Helical" evidence="1">
    <location>
        <begin position="14"/>
        <end position="34"/>
    </location>
</feature>
<feature type="transmembrane region" description="Helical" evidence="1">
    <location>
        <begin position="46"/>
        <end position="64"/>
    </location>
</feature>
<comment type="caution">
    <text evidence="3">The sequence shown here is derived from an EMBL/GenBank/DDBJ whole genome shotgun (WGS) entry which is preliminary data.</text>
</comment>
<dbReference type="PANTHER" id="PTHR34220:SF7">
    <property type="entry name" value="SENSOR HISTIDINE KINASE YPDA"/>
    <property type="match status" value="1"/>
</dbReference>
<keyword evidence="4" id="KW-1185">Reference proteome</keyword>
<dbReference type="RefSeq" id="WP_066829125.1">
    <property type="nucleotide sequence ID" value="NZ_JACJIQ010000020.1"/>
</dbReference>
<protein>
    <submittedName>
        <fullName evidence="3">Sensor histidine kinase YesM</fullName>
    </submittedName>
</protein>
<sequence length="347" mass="40243">MATYGLPQNRFLSILKWLLLFALLAGTQVMLVCSSCYTDMGKAWQNFLYSFSLFSMLWLGNGYVSNNLNIFVSWTESPWKRFLLTLLTVLVYSAIVVFFINWFWYVLLPKRDFSYMGTPKVRYTMLTQMLVTYIITMTVHAIAFLRGWREAAVNAERLQKEHALSKYEALKNQVNPHFLFNSLNALTSLVHPEPDLAVKFIKQLSEVYRYVLDSQRKEVVPLEEELNFTQRYAFLQQIRLAEGLQVKLPTDVPEELQIPPLALQMLLENAVKHNRAWAKEPLKVTVSIEDDYLVVQNNYQPKPQHEPPSGLGLANIEARYEMLTNKKMQVLPSEGTFTVRLPLLTFQ</sequence>
<dbReference type="Proteomes" id="UP000563094">
    <property type="component" value="Unassembled WGS sequence"/>
</dbReference>
<name>A0A839GK96_9BACT</name>
<dbReference type="SUPFAM" id="SSF55874">
    <property type="entry name" value="ATPase domain of HSP90 chaperone/DNA topoisomerase II/histidine kinase"/>
    <property type="match status" value="1"/>
</dbReference>
<evidence type="ECO:0000259" key="2">
    <source>
        <dbReference type="Pfam" id="PF06580"/>
    </source>
</evidence>
<dbReference type="PANTHER" id="PTHR34220">
    <property type="entry name" value="SENSOR HISTIDINE KINASE YPDA"/>
    <property type="match status" value="1"/>
</dbReference>
<keyword evidence="1" id="KW-0812">Transmembrane</keyword>
<evidence type="ECO:0000256" key="1">
    <source>
        <dbReference type="SAM" id="Phobius"/>
    </source>
</evidence>
<dbReference type="GO" id="GO:0016020">
    <property type="term" value="C:membrane"/>
    <property type="evidence" value="ECO:0007669"/>
    <property type="project" value="InterPro"/>
</dbReference>
<dbReference type="InterPro" id="IPR036890">
    <property type="entry name" value="HATPase_C_sf"/>
</dbReference>
<dbReference type="InterPro" id="IPR010559">
    <property type="entry name" value="Sig_transdc_His_kin_internal"/>
</dbReference>
<organism evidence="3 4">
    <name type="scientific">Rufibacter quisquiliarum</name>
    <dbReference type="NCBI Taxonomy" id="1549639"/>
    <lineage>
        <taxon>Bacteria</taxon>
        <taxon>Pseudomonadati</taxon>
        <taxon>Bacteroidota</taxon>
        <taxon>Cytophagia</taxon>
        <taxon>Cytophagales</taxon>
        <taxon>Hymenobacteraceae</taxon>
        <taxon>Rufibacter</taxon>
    </lineage>
</organism>
<dbReference type="InterPro" id="IPR050640">
    <property type="entry name" value="Bact_2-comp_sensor_kinase"/>
</dbReference>
<keyword evidence="1" id="KW-1133">Transmembrane helix</keyword>
<keyword evidence="3" id="KW-0418">Kinase</keyword>
<evidence type="ECO:0000313" key="3">
    <source>
        <dbReference type="EMBL" id="MBA9079282.1"/>
    </source>
</evidence>
<keyword evidence="3" id="KW-0808">Transferase</keyword>
<keyword evidence="1" id="KW-0472">Membrane</keyword>
<dbReference type="Pfam" id="PF06580">
    <property type="entry name" value="His_kinase"/>
    <property type="match status" value="1"/>
</dbReference>
<accession>A0A839GK96</accession>
<gene>
    <name evidence="3" type="ORF">FHS90_004017</name>
</gene>
<feature type="transmembrane region" description="Helical" evidence="1">
    <location>
        <begin position="129"/>
        <end position="148"/>
    </location>
</feature>
<dbReference type="AlphaFoldDB" id="A0A839GK96"/>
<feature type="transmembrane region" description="Helical" evidence="1">
    <location>
        <begin position="84"/>
        <end position="108"/>
    </location>
</feature>
<feature type="domain" description="Signal transduction histidine kinase internal region" evidence="2">
    <location>
        <begin position="166"/>
        <end position="242"/>
    </location>
</feature>
<evidence type="ECO:0000313" key="4">
    <source>
        <dbReference type="Proteomes" id="UP000563094"/>
    </source>
</evidence>
<proteinExistence type="predicted"/>
<dbReference type="Gene3D" id="3.30.565.10">
    <property type="entry name" value="Histidine kinase-like ATPase, C-terminal domain"/>
    <property type="match status" value="1"/>
</dbReference>
<reference evidence="3 4" key="1">
    <citation type="submission" date="2020-08" db="EMBL/GenBank/DDBJ databases">
        <title>Genomic Encyclopedia of Type Strains, Phase IV (KMG-IV): sequencing the most valuable type-strain genomes for metagenomic binning, comparative biology and taxonomic classification.</title>
        <authorList>
            <person name="Goeker M."/>
        </authorList>
    </citation>
    <scope>NUCLEOTIDE SEQUENCE [LARGE SCALE GENOMIC DNA]</scope>
    <source>
        <strain evidence="3 4">DSM 29854</strain>
    </source>
</reference>
<dbReference type="EMBL" id="JACJIQ010000020">
    <property type="protein sequence ID" value="MBA9079282.1"/>
    <property type="molecule type" value="Genomic_DNA"/>
</dbReference>
<dbReference type="GO" id="GO:0000155">
    <property type="term" value="F:phosphorelay sensor kinase activity"/>
    <property type="evidence" value="ECO:0007669"/>
    <property type="project" value="InterPro"/>
</dbReference>